<dbReference type="CTD" id="25777"/>
<reference evidence="10" key="3">
    <citation type="submission" date="2025-09" db="UniProtKB">
        <authorList>
            <consortium name="Ensembl"/>
        </authorList>
    </citation>
    <scope>IDENTIFICATION</scope>
</reference>
<keyword evidence="11" id="KW-1185">Reference proteome</keyword>
<reference evidence="10 11" key="1">
    <citation type="submission" date="2020-02" db="EMBL/GenBank/DDBJ databases">
        <title>Esox lucius (northern pike) genome, fEsoLuc1, primary haplotype.</title>
        <authorList>
            <person name="Myers G."/>
            <person name="Karagic N."/>
            <person name="Meyer A."/>
            <person name="Pippel M."/>
            <person name="Reichard M."/>
            <person name="Winkler S."/>
            <person name="Tracey A."/>
            <person name="Sims Y."/>
            <person name="Howe K."/>
            <person name="Rhie A."/>
            <person name="Formenti G."/>
            <person name="Durbin R."/>
            <person name="Fedrigo O."/>
            <person name="Jarvis E.D."/>
        </authorList>
    </citation>
    <scope>NUCLEOTIDE SEQUENCE [LARGE SCALE GENOMIC DNA]</scope>
</reference>
<dbReference type="GeneTree" id="ENSGT00940000160024"/>
<feature type="region of interest" description="Disordered" evidence="7">
    <location>
        <begin position="100"/>
        <end position="142"/>
    </location>
</feature>
<sequence>MTATQEADMSRRSMRLVLGGYYNHSSEDEESSSVSYRESPVRVFSKRKTAGRKGASSRSSSRANSVASTCSVSSSKASTLDPPVNAQGYNGFSSLVHRKTCQEAPREAPTLTPAPSLSPSTNSLSFTSSQTSQVQRSSAAVDSSGYSSSEAIHYKGYSGHSSSGGQRVTANHSTGPSKRWVFTSTSLIAPPFKPAAVVKAILAALLLILLIFACCRLASLVWSVPTESKTLNQPIIASTPPPAFTPPSKAMDKTSVFDAVLVAKIKNILSEEMLEKQAHQQEYVTEIVERLQMELRDVRSDVRDVKMRLDSVDPSYWERSLSKQEAGFTKQMDELSDHHTRIRQRVTALEDQSSNLEQQVYSLQKRPPPAPVANTAITDLTPELREAMAKWLRENVPQNEPRVTNEAARDSPLADRMPNFALESQGASLVSTRCSETYRSRSACVSFLGIPLWYPSESPRTVIQGHPLQAGRCWPFQGAQGTLVIALSHPAYVTHVSLEHLPVFRAPSGRIDSAPKAFSVYGLSTETEEGTLLGTFTYDQNGDPVQTFQMPNPAGTVYEYVELRVLSNWGHVEYTCVYSFRVHGHMAPSA</sequence>
<keyword evidence="3 6" id="KW-0175">Coiled coil</keyword>
<dbReference type="AlphaFoldDB" id="A0AAY5K695"/>
<proteinExistence type="predicted"/>
<organism evidence="10 11">
    <name type="scientific">Esox lucius</name>
    <name type="common">Northern pike</name>
    <dbReference type="NCBI Taxonomy" id="8010"/>
    <lineage>
        <taxon>Eukaryota</taxon>
        <taxon>Metazoa</taxon>
        <taxon>Chordata</taxon>
        <taxon>Craniata</taxon>
        <taxon>Vertebrata</taxon>
        <taxon>Euteleostomi</taxon>
        <taxon>Actinopterygii</taxon>
        <taxon>Neopterygii</taxon>
        <taxon>Teleostei</taxon>
        <taxon>Protacanthopterygii</taxon>
        <taxon>Esociformes</taxon>
        <taxon>Esocidae</taxon>
        <taxon>Esox</taxon>
    </lineage>
</organism>
<evidence type="ECO:0000313" key="11">
    <source>
        <dbReference type="Proteomes" id="UP000265140"/>
    </source>
</evidence>
<evidence type="ECO:0000313" key="10">
    <source>
        <dbReference type="Ensembl" id="ENSELUP00000081867.1"/>
    </source>
</evidence>
<evidence type="ECO:0000256" key="6">
    <source>
        <dbReference type="SAM" id="Coils"/>
    </source>
</evidence>
<dbReference type="GO" id="GO:0043495">
    <property type="term" value="F:protein-membrane adaptor activity"/>
    <property type="evidence" value="ECO:0007669"/>
    <property type="project" value="TreeGrafter"/>
</dbReference>
<reference evidence="10" key="2">
    <citation type="submission" date="2025-08" db="UniProtKB">
        <authorList>
            <consortium name="Ensembl"/>
        </authorList>
    </citation>
    <scope>IDENTIFICATION</scope>
</reference>
<keyword evidence="4 8" id="KW-0472">Membrane</keyword>
<comment type="subcellular location">
    <subcellularLocation>
        <location evidence="5">Nucleus inner membrane</location>
        <topology evidence="5">Single-pass type II membrane protein</topology>
    </subcellularLocation>
</comment>
<evidence type="ECO:0000256" key="1">
    <source>
        <dbReference type="ARBA" id="ARBA00022692"/>
    </source>
</evidence>
<dbReference type="InterPro" id="IPR012919">
    <property type="entry name" value="SUN_dom"/>
</dbReference>
<evidence type="ECO:0000256" key="5">
    <source>
        <dbReference type="ARBA" id="ARBA00037816"/>
    </source>
</evidence>
<evidence type="ECO:0000259" key="9">
    <source>
        <dbReference type="PROSITE" id="PS51469"/>
    </source>
</evidence>
<evidence type="ECO:0000256" key="8">
    <source>
        <dbReference type="SAM" id="Phobius"/>
    </source>
</evidence>
<protein>
    <recommendedName>
        <fullName evidence="9">SUN domain-containing protein</fullName>
    </recommendedName>
</protein>
<name>A0AAY5K695_ESOLU</name>
<dbReference type="GO" id="GO:0034993">
    <property type="term" value="C:meiotic nuclear membrane microtubule tethering complex"/>
    <property type="evidence" value="ECO:0007669"/>
    <property type="project" value="TreeGrafter"/>
</dbReference>
<dbReference type="RefSeq" id="XP_010869750.4">
    <property type="nucleotide sequence ID" value="XM_010871448.5"/>
</dbReference>
<dbReference type="FunFam" id="2.60.120.260:FF:000009">
    <property type="entry name" value="SUN domain-containing protein 1 isoform X1"/>
    <property type="match status" value="1"/>
</dbReference>
<keyword evidence="2 8" id="KW-1133">Transmembrane helix</keyword>
<feature type="domain" description="SUN" evidence="9">
    <location>
        <begin position="426"/>
        <end position="587"/>
    </location>
</feature>
<dbReference type="Ensembl" id="ENSELUT00000101187.1">
    <property type="protein sequence ID" value="ENSELUP00000081867.1"/>
    <property type="gene ID" value="ENSELUG00000042169.1"/>
</dbReference>
<feature type="compositionally biased region" description="Low complexity" evidence="7">
    <location>
        <begin position="52"/>
        <end position="67"/>
    </location>
</feature>
<evidence type="ECO:0000256" key="7">
    <source>
        <dbReference type="SAM" id="MobiDB-lite"/>
    </source>
</evidence>
<evidence type="ECO:0000256" key="2">
    <source>
        <dbReference type="ARBA" id="ARBA00022989"/>
    </source>
</evidence>
<dbReference type="InterPro" id="IPR045119">
    <property type="entry name" value="SUN1-5"/>
</dbReference>
<dbReference type="Proteomes" id="UP000265140">
    <property type="component" value="Chromosome 8"/>
</dbReference>
<dbReference type="Pfam" id="PF07738">
    <property type="entry name" value="Sad1_UNC"/>
    <property type="match status" value="1"/>
</dbReference>
<dbReference type="KEGG" id="els:105011437"/>
<dbReference type="Gene3D" id="2.60.120.260">
    <property type="entry name" value="Galactose-binding domain-like"/>
    <property type="match status" value="1"/>
</dbReference>
<feature type="compositionally biased region" description="Low complexity" evidence="7">
    <location>
        <begin position="108"/>
        <end position="142"/>
    </location>
</feature>
<feature type="coiled-coil region" evidence="6">
    <location>
        <begin position="332"/>
        <end position="366"/>
    </location>
</feature>
<feature type="region of interest" description="Disordered" evidence="7">
    <location>
        <begin position="24"/>
        <end position="67"/>
    </location>
</feature>
<feature type="transmembrane region" description="Helical" evidence="8">
    <location>
        <begin position="200"/>
        <end position="222"/>
    </location>
</feature>
<keyword evidence="1 8" id="KW-0812">Transmembrane</keyword>
<dbReference type="PROSITE" id="PS51469">
    <property type="entry name" value="SUN"/>
    <property type="match status" value="1"/>
</dbReference>
<evidence type="ECO:0000256" key="4">
    <source>
        <dbReference type="ARBA" id="ARBA00023136"/>
    </source>
</evidence>
<dbReference type="GO" id="GO:0005637">
    <property type="term" value="C:nuclear inner membrane"/>
    <property type="evidence" value="ECO:0007669"/>
    <property type="project" value="UniProtKB-SubCell"/>
</dbReference>
<dbReference type="GeneID" id="105011437"/>
<accession>A0AAY5K695</accession>
<dbReference type="PANTHER" id="PTHR12911:SF22">
    <property type="entry name" value="SUN DOMAIN-CONTAINING PROTEIN 2"/>
    <property type="match status" value="1"/>
</dbReference>
<dbReference type="PANTHER" id="PTHR12911">
    <property type="entry name" value="SAD1/UNC-84-LIKE PROTEIN-RELATED"/>
    <property type="match status" value="1"/>
</dbReference>
<evidence type="ECO:0000256" key="3">
    <source>
        <dbReference type="ARBA" id="ARBA00023054"/>
    </source>
</evidence>